<evidence type="ECO:0000313" key="1">
    <source>
        <dbReference type="EMBL" id="CEF39888.1"/>
    </source>
</evidence>
<organism evidence="1 2">
    <name type="scientific">Acetobacter senegalensis</name>
    <dbReference type="NCBI Taxonomy" id="446692"/>
    <lineage>
        <taxon>Bacteria</taxon>
        <taxon>Pseudomonadati</taxon>
        <taxon>Pseudomonadota</taxon>
        <taxon>Alphaproteobacteria</taxon>
        <taxon>Acetobacterales</taxon>
        <taxon>Acetobacteraceae</taxon>
        <taxon>Acetobacter</taxon>
    </lineage>
</organism>
<name>A0A0U5ESZ8_9PROT</name>
<dbReference type="RefSeq" id="WP_058987036.1">
    <property type="nucleotide sequence ID" value="NZ_LN606600.1"/>
</dbReference>
<dbReference type="Gene3D" id="3.40.50.11350">
    <property type="match status" value="1"/>
</dbReference>
<evidence type="ECO:0000313" key="2">
    <source>
        <dbReference type="Proteomes" id="UP000056109"/>
    </source>
</evidence>
<dbReference type="PATRIC" id="fig|446692.3.peg.429"/>
<sequence>MAICYPGITAGLTNQKIALIGLIHKALRDNTPLVLPQIVSFHPQGGAHEFCNFDEIYQRAPLEKVFDAFDIPYSNQQSQAETENVDGWQCFWEGADRWGETGRAGMAALPDLTCQIIRHLVPAPLLSDCAKLLLAKVEAANIDCAIQMRIENDWQGYSADVLPTFSEKDEDYCPDFQGIMQKVVATLGKGLKKAYVLCDEGCLPVSKDIIREHVLDAFGIELFWKSDFLPSDLLKSKLVSSILDFEVALHLSTFVGNSRSTFSCFVTFEKICRTLTAPTSHYIYNLPGPFLGKRRDNGAMMVPQQAIDTLYGRAPLRDILSSDLKWPLALTAHVSTLGDFKSETSSVKGIPSGDLIIDASYPVARSLEGFSLEGGTELPDIEYRTLDIHQHESAWDSTGTFCGSRGQARPLCGFAFRITGPASLSADCLYAGRFDGHSEIIFAQNGEWCRAPDGAPLTALHLLFRPKTKS</sequence>
<protein>
    <submittedName>
        <fullName evidence="1">Uncharacterized protein</fullName>
    </submittedName>
</protein>
<dbReference type="Proteomes" id="UP000056109">
    <property type="component" value="Chromosome I"/>
</dbReference>
<keyword evidence="2" id="KW-1185">Reference proteome</keyword>
<gene>
    <name evidence="1" type="ORF">ASN_468</name>
</gene>
<dbReference type="GeneID" id="34781676"/>
<dbReference type="AlphaFoldDB" id="A0A0U5ESZ8"/>
<proteinExistence type="predicted"/>
<dbReference type="CDD" id="cd11296">
    <property type="entry name" value="O-FucT_like"/>
    <property type="match status" value="1"/>
</dbReference>
<dbReference type="EMBL" id="LN606600">
    <property type="protein sequence ID" value="CEF39888.1"/>
    <property type="molecule type" value="Genomic_DNA"/>
</dbReference>
<accession>A0A0U5ESZ8</accession>
<reference evidence="2" key="1">
    <citation type="submission" date="2014-09" db="EMBL/GenBank/DDBJ databases">
        <authorList>
            <person name="Illeghems K.G."/>
        </authorList>
    </citation>
    <scope>NUCLEOTIDE SEQUENCE [LARGE SCALE GENOMIC DNA]</scope>
    <source>
        <strain evidence="2">108B</strain>
    </source>
</reference>
<dbReference type="KEGG" id="asz:ASN_468"/>